<protein>
    <submittedName>
        <fullName evidence="2">Uncharacterized protein</fullName>
    </submittedName>
</protein>
<feature type="region of interest" description="Disordered" evidence="1">
    <location>
        <begin position="1"/>
        <end position="23"/>
    </location>
</feature>
<organism evidence="2">
    <name type="scientific">viral metagenome</name>
    <dbReference type="NCBI Taxonomy" id="1070528"/>
    <lineage>
        <taxon>unclassified sequences</taxon>
        <taxon>metagenomes</taxon>
        <taxon>organismal metagenomes</taxon>
    </lineage>
</organism>
<feature type="compositionally biased region" description="Basic residues" evidence="1">
    <location>
        <begin position="59"/>
        <end position="88"/>
    </location>
</feature>
<dbReference type="EMBL" id="MN740034">
    <property type="protein sequence ID" value="QHT85165.1"/>
    <property type="molecule type" value="Genomic_DNA"/>
</dbReference>
<feature type="region of interest" description="Disordered" evidence="1">
    <location>
        <begin position="45"/>
        <end position="88"/>
    </location>
</feature>
<evidence type="ECO:0000313" key="2">
    <source>
        <dbReference type="EMBL" id="QHT85165.1"/>
    </source>
</evidence>
<dbReference type="AlphaFoldDB" id="A0A6C0HYG5"/>
<accession>A0A6C0HYG5</accession>
<sequence length="88" mass="10156">MDKENENPNLKKKMAETDTTTDVYAQKTTAQKKFGKLTQSQQEAAAKKYALGPSAKSVARGRRRSKARKSRKSRKSKKSRKTKRRQRR</sequence>
<reference evidence="2" key="1">
    <citation type="journal article" date="2020" name="Nature">
        <title>Giant virus diversity and host interactions through global metagenomics.</title>
        <authorList>
            <person name="Schulz F."/>
            <person name="Roux S."/>
            <person name="Paez-Espino D."/>
            <person name="Jungbluth S."/>
            <person name="Walsh D.A."/>
            <person name="Denef V.J."/>
            <person name="McMahon K.D."/>
            <person name="Konstantinidis K.T."/>
            <person name="Eloe-Fadrosh E.A."/>
            <person name="Kyrpides N.C."/>
            <person name="Woyke T."/>
        </authorList>
    </citation>
    <scope>NUCLEOTIDE SEQUENCE</scope>
    <source>
        <strain evidence="2">GVMAG-M-3300023184-178</strain>
    </source>
</reference>
<evidence type="ECO:0000256" key="1">
    <source>
        <dbReference type="SAM" id="MobiDB-lite"/>
    </source>
</evidence>
<name>A0A6C0HYG5_9ZZZZ</name>
<proteinExistence type="predicted"/>